<comment type="caution">
    <text evidence="2">The sequence shown here is derived from an EMBL/GenBank/DDBJ whole genome shotgun (WGS) entry which is preliminary data.</text>
</comment>
<dbReference type="OrthoDB" id="10672055at2759"/>
<dbReference type="Proteomes" id="UP000314294">
    <property type="component" value="Unassembled WGS sequence"/>
</dbReference>
<name>A0A4Z2JI91_9TELE</name>
<dbReference type="EMBL" id="SRLO01000001">
    <property type="protein sequence ID" value="TNN89533.1"/>
    <property type="molecule type" value="Genomic_DNA"/>
</dbReference>
<feature type="compositionally biased region" description="Gly residues" evidence="1">
    <location>
        <begin position="354"/>
        <end position="363"/>
    </location>
</feature>
<gene>
    <name evidence="2" type="ORF">EYF80_000136</name>
</gene>
<keyword evidence="3" id="KW-1185">Reference proteome</keyword>
<sequence>MHTAKGIAAFRSHVFLGTTVCGRSDKRTPGRLLSCIQPVQTAATGVCTGWIQVVATADRVCLPQLPSADLTAGVFRSSNSEDDAERRATTQPLTGSNERKAFGGFAYRPYPSRAASIHTTKSKPKIWSGPCWDHMAEHQKEEDPRRVFEEPTDTPYGCRSFTIYYNSAPGSNSFSQQAVGGLAAALLPASLSTPPPLHPSSTTGINRCATPYKRSTEVHASQCNAPPTMASNVVQDFKSKRDGELLRLTATWLERGCEAEDKSSGHAFYSSEDVVVEGGVMKTPQSMQLKTPSRGPKDRGQMKELKNQSSTSSNDLKMICDDKVSQSLWPLDSGNRGPSAPSSSKMNPPVESRPGGGGRGGGCTMRLIEG</sequence>
<dbReference type="AlphaFoldDB" id="A0A4Z2JI91"/>
<protein>
    <submittedName>
        <fullName evidence="2">Uncharacterized protein</fullName>
    </submittedName>
</protein>
<feature type="region of interest" description="Disordered" evidence="1">
    <location>
        <begin position="76"/>
        <end position="95"/>
    </location>
</feature>
<evidence type="ECO:0000313" key="2">
    <source>
        <dbReference type="EMBL" id="TNN89533.1"/>
    </source>
</evidence>
<accession>A0A4Z2JI91</accession>
<organism evidence="2 3">
    <name type="scientific">Liparis tanakae</name>
    <name type="common">Tanaka's snailfish</name>
    <dbReference type="NCBI Taxonomy" id="230148"/>
    <lineage>
        <taxon>Eukaryota</taxon>
        <taxon>Metazoa</taxon>
        <taxon>Chordata</taxon>
        <taxon>Craniata</taxon>
        <taxon>Vertebrata</taxon>
        <taxon>Euteleostomi</taxon>
        <taxon>Actinopterygii</taxon>
        <taxon>Neopterygii</taxon>
        <taxon>Teleostei</taxon>
        <taxon>Neoteleostei</taxon>
        <taxon>Acanthomorphata</taxon>
        <taxon>Eupercaria</taxon>
        <taxon>Perciformes</taxon>
        <taxon>Cottioidei</taxon>
        <taxon>Cottales</taxon>
        <taxon>Liparidae</taxon>
        <taxon>Liparis</taxon>
    </lineage>
</organism>
<proteinExistence type="predicted"/>
<feature type="compositionally biased region" description="Basic and acidic residues" evidence="1">
    <location>
        <begin position="295"/>
        <end position="306"/>
    </location>
</feature>
<evidence type="ECO:0000256" key="1">
    <source>
        <dbReference type="SAM" id="MobiDB-lite"/>
    </source>
</evidence>
<feature type="region of interest" description="Disordered" evidence="1">
    <location>
        <begin position="280"/>
        <end position="370"/>
    </location>
</feature>
<reference evidence="2 3" key="1">
    <citation type="submission" date="2019-03" db="EMBL/GenBank/DDBJ databases">
        <title>First draft genome of Liparis tanakae, snailfish: a comprehensive survey of snailfish specific genes.</title>
        <authorList>
            <person name="Kim W."/>
            <person name="Song I."/>
            <person name="Jeong J.-H."/>
            <person name="Kim D."/>
            <person name="Kim S."/>
            <person name="Ryu S."/>
            <person name="Song J.Y."/>
            <person name="Lee S.K."/>
        </authorList>
    </citation>
    <scope>NUCLEOTIDE SEQUENCE [LARGE SCALE GENOMIC DNA]</scope>
    <source>
        <tissue evidence="2">Muscle</tissue>
    </source>
</reference>
<evidence type="ECO:0000313" key="3">
    <source>
        <dbReference type="Proteomes" id="UP000314294"/>
    </source>
</evidence>